<dbReference type="AlphaFoldDB" id="A0A818XBR8"/>
<proteinExistence type="predicted"/>
<dbReference type="Gene3D" id="3.30.70.330">
    <property type="match status" value="3"/>
</dbReference>
<dbReference type="FunFam" id="3.30.70.330:FF:000041">
    <property type="entry name" value="Epithelial splicing regulatory protein 1"/>
    <property type="match status" value="1"/>
</dbReference>
<dbReference type="SMART" id="SM00360">
    <property type="entry name" value="RRM"/>
    <property type="match status" value="3"/>
</dbReference>
<evidence type="ECO:0000313" key="5">
    <source>
        <dbReference type="EMBL" id="CAF3738255.1"/>
    </source>
</evidence>
<dbReference type="EMBL" id="CAJOBB010000722">
    <property type="protein sequence ID" value="CAF3738255.1"/>
    <property type="molecule type" value="Genomic_DNA"/>
</dbReference>
<dbReference type="PROSITE" id="PS50102">
    <property type="entry name" value="RRM"/>
    <property type="match status" value="1"/>
</dbReference>
<accession>A0A818XBR8</accession>
<dbReference type="InterPro" id="IPR000504">
    <property type="entry name" value="RRM_dom"/>
</dbReference>
<feature type="domain" description="RRM" evidence="4">
    <location>
        <begin position="175"/>
        <end position="258"/>
    </location>
</feature>
<gene>
    <name evidence="5" type="ORF">KXQ929_LOCUS13493</name>
</gene>
<keyword evidence="1" id="KW-0677">Repeat</keyword>
<evidence type="ECO:0000313" key="6">
    <source>
        <dbReference type="Proteomes" id="UP000663868"/>
    </source>
</evidence>
<dbReference type="InterPro" id="IPR050666">
    <property type="entry name" value="ESRP"/>
</dbReference>
<dbReference type="InterPro" id="IPR035979">
    <property type="entry name" value="RBD_domain_sf"/>
</dbReference>
<organism evidence="5 6">
    <name type="scientific">Adineta steineri</name>
    <dbReference type="NCBI Taxonomy" id="433720"/>
    <lineage>
        <taxon>Eukaryota</taxon>
        <taxon>Metazoa</taxon>
        <taxon>Spiralia</taxon>
        <taxon>Gnathifera</taxon>
        <taxon>Rotifera</taxon>
        <taxon>Eurotatoria</taxon>
        <taxon>Bdelloidea</taxon>
        <taxon>Adinetida</taxon>
        <taxon>Adinetidae</taxon>
        <taxon>Adineta</taxon>
    </lineage>
</organism>
<dbReference type="Proteomes" id="UP000663868">
    <property type="component" value="Unassembled WGS sequence"/>
</dbReference>
<name>A0A818XBR8_9BILA</name>
<reference evidence="5" key="1">
    <citation type="submission" date="2021-02" db="EMBL/GenBank/DDBJ databases">
        <authorList>
            <person name="Nowell W R."/>
        </authorList>
    </citation>
    <scope>NUCLEOTIDE SEQUENCE</scope>
</reference>
<dbReference type="GO" id="GO:0003723">
    <property type="term" value="F:RNA binding"/>
    <property type="evidence" value="ECO:0007669"/>
    <property type="project" value="UniProtKB-UniRule"/>
</dbReference>
<evidence type="ECO:0000256" key="3">
    <source>
        <dbReference type="PROSITE-ProRule" id="PRU00176"/>
    </source>
</evidence>
<dbReference type="PANTHER" id="PTHR13976">
    <property type="entry name" value="HETEROGENEOUS NUCLEAR RIBONUCLEOPROTEIN-RELATED"/>
    <property type="match status" value="1"/>
</dbReference>
<dbReference type="SUPFAM" id="SSF54928">
    <property type="entry name" value="RNA-binding domain, RBD"/>
    <property type="match status" value="3"/>
</dbReference>
<dbReference type="InterPro" id="IPR012677">
    <property type="entry name" value="Nucleotide-bd_a/b_plait_sf"/>
</dbReference>
<keyword evidence="2 3" id="KW-0694">RNA-binding</keyword>
<evidence type="ECO:0000256" key="1">
    <source>
        <dbReference type="ARBA" id="ARBA00022737"/>
    </source>
</evidence>
<sequence length="507" mass="56841">MYKTSECNHINTMLEKLSICPIDETDYCMRYIKHMELIVYQMLNDGHHFEKPEYISANLQQGICSLEDNIEESTVVRARGLPWQCTDQDVAKFFRGLDIEKGGVALCLSTQGRRNGEALVRFSKVAHRELALRRHKHHIGQRYIEVYKASGRDFLNVAGGSNSEAQAFLQRDGQVIIRMRGLPFDATAKDVVEFFTRGDLPTATVDGEEGVLFVHYPDGRSTGDAFVMVKTENEASQALLKHKETMGARYIELFRSTTAEVQQVFRRSQDPKNFQTSLKDIPFAPLPILPPEMLTGGNKKDCIRVRNLPIECGIEQILEFLGIHSQHIVAQGVHMVYNAHGQPSGEAFIQMNSEGASFNAATHKNNKYMFFNGKKRYIEVIQCSGEDMNHILLGLVPSNLIPTNIQRQTMYSSHRAPPGLPMSTLQPQMLPPSMPMSLGAPSQSSTISISSGQPTLSSNGFHPNTTYYPMQVFYYPTPPLTSSVYLQTGQMHPAPMTLVLRGETGQY</sequence>
<evidence type="ECO:0000256" key="2">
    <source>
        <dbReference type="ARBA" id="ARBA00022884"/>
    </source>
</evidence>
<protein>
    <recommendedName>
        <fullName evidence="4">RRM domain-containing protein</fullName>
    </recommendedName>
</protein>
<evidence type="ECO:0000259" key="4">
    <source>
        <dbReference type="PROSITE" id="PS50102"/>
    </source>
</evidence>
<comment type="caution">
    <text evidence="5">The sequence shown here is derived from an EMBL/GenBank/DDBJ whole genome shotgun (WGS) entry which is preliminary data.</text>
</comment>